<keyword evidence="1" id="KW-0812">Transmembrane</keyword>
<keyword evidence="1" id="KW-0472">Membrane</keyword>
<name>A0ABS9BZ39_9BACT</name>
<feature type="transmembrane region" description="Helical" evidence="1">
    <location>
        <begin position="6"/>
        <end position="26"/>
    </location>
</feature>
<accession>A0ABS9BZ39</accession>
<dbReference type="RefSeq" id="WP_008630465.1">
    <property type="nucleotide sequence ID" value="NZ_JAKEVZ010000010.1"/>
</dbReference>
<dbReference type="Proteomes" id="UP001201449">
    <property type="component" value="Unassembled WGS sequence"/>
</dbReference>
<keyword evidence="3" id="KW-1185">Reference proteome</keyword>
<keyword evidence="1" id="KW-1133">Transmembrane helix</keyword>
<organism evidence="2 3">
    <name type="scientific">Mariniradius sediminis</name>
    <dbReference type="NCBI Taxonomy" id="2909237"/>
    <lineage>
        <taxon>Bacteria</taxon>
        <taxon>Pseudomonadati</taxon>
        <taxon>Bacteroidota</taxon>
        <taxon>Cytophagia</taxon>
        <taxon>Cytophagales</taxon>
        <taxon>Cyclobacteriaceae</taxon>
        <taxon>Mariniradius</taxon>
    </lineage>
</organism>
<comment type="caution">
    <text evidence="2">The sequence shown here is derived from an EMBL/GenBank/DDBJ whole genome shotgun (WGS) entry which is preliminary data.</text>
</comment>
<dbReference type="EMBL" id="JAKEVZ010000010">
    <property type="protein sequence ID" value="MCF1752138.1"/>
    <property type="molecule type" value="Genomic_DNA"/>
</dbReference>
<gene>
    <name evidence="2" type="ORF">L0U89_13785</name>
</gene>
<proteinExistence type="predicted"/>
<sequence length="52" mass="5740">MKKNKVIFLILAIVFLLGMVLIGLDISRRTTFPGSKGNLKERIAPSDSIPVK</sequence>
<reference evidence="2 3" key="1">
    <citation type="submission" date="2022-01" db="EMBL/GenBank/DDBJ databases">
        <title>Mariniradius saccharolyticus sp. nov., isolated from sediment of a river.</title>
        <authorList>
            <person name="Liu H."/>
        </authorList>
    </citation>
    <scope>NUCLEOTIDE SEQUENCE [LARGE SCALE GENOMIC DNA]</scope>
    <source>
        <strain evidence="2 3">RY-2</strain>
    </source>
</reference>
<evidence type="ECO:0000313" key="3">
    <source>
        <dbReference type="Proteomes" id="UP001201449"/>
    </source>
</evidence>
<evidence type="ECO:0000256" key="1">
    <source>
        <dbReference type="SAM" id="Phobius"/>
    </source>
</evidence>
<evidence type="ECO:0000313" key="2">
    <source>
        <dbReference type="EMBL" id="MCF1752138.1"/>
    </source>
</evidence>
<protein>
    <submittedName>
        <fullName evidence="2">Uncharacterized protein</fullName>
    </submittedName>
</protein>